<dbReference type="Proteomes" id="UP001158576">
    <property type="component" value="Chromosome 1"/>
</dbReference>
<name>A0ABN7SQ83_OIKDI</name>
<proteinExistence type="predicted"/>
<feature type="coiled-coil region" evidence="1">
    <location>
        <begin position="106"/>
        <end position="133"/>
    </location>
</feature>
<evidence type="ECO:0000256" key="2">
    <source>
        <dbReference type="SAM" id="MobiDB-lite"/>
    </source>
</evidence>
<feature type="region of interest" description="Disordered" evidence="2">
    <location>
        <begin position="188"/>
        <end position="218"/>
    </location>
</feature>
<reference evidence="3 4" key="1">
    <citation type="submission" date="2021-04" db="EMBL/GenBank/DDBJ databases">
        <authorList>
            <person name="Bliznina A."/>
        </authorList>
    </citation>
    <scope>NUCLEOTIDE SEQUENCE [LARGE SCALE GENOMIC DNA]</scope>
</reference>
<evidence type="ECO:0000313" key="3">
    <source>
        <dbReference type="EMBL" id="CAG5105284.1"/>
    </source>
</evidence>
<protein>
    <submittedName>
        <fullName evidence="3">Oidioi.mRNA.OKI2018_I69.chr1.g1990.t1.cds</fullName>
    </submittedName>
</protein>
<sequence>MTIKQEPVFKQECIIKEEIKEEAPLIFPSNSEAAQNEALESAIYEVFFEEKAQQFKELTKSMEVLQKKIHLRTENIEKVLLELTTIKLFDTNAEESAEAWKLQLRLGLLSLDRINLEQERDEIEDKLYELLQAPDKNPGDIEKEETQEDEPVINKSLVPNRIRKKSTTKQQSGHNELSAKKVNIEKIKKSKSLQYNKGSAKISAPKRTAKKRKSSEADEFIITDDISSENKANLMPKRRRKNNL</sequence>
<organism evidence="3 4">
    <name type="scientific">Oikopleura dioica</name>
    <name type="common">Tunicate</name>
    <dbReference type="NCBI Taxonomy" id="34765"/>
    <lineage>
        <taxon>Eukaryota</taxon>
        <taxon>Metazoa</taxon>
        <taxon>Chordata</taxon>
        <taxon>Tunicata</taxon>
        <taxon>Appendicularia</taxon>
        <taxon>Copelata</taxon>
        <taxon>Oikopleuridae</taxon>
        <taxon>Oikopleura</taxon>
    </lineage>
</organism>
<evidence type="ECO:0000313" key="4">
    <source>
        <dbReference type="Proteomes" id="UP001158576"/>
    </source>
</evidence>
<dbReference type="EMBL" id="OU015566">
    <property type="protein sequence ID" value="CAG5105284.1"/>
    <property type="molecule type" value="Genomic_DNA"/>
</dbReference>
<feature type="region of interest" description="Disordered" evidence="2">
    <location>
        <begin position="164"/>
        <end position="183"/>
    </location>
</feature>
<keyword evidence="4" id="KW-1185">Reference proteome</keyword>
<accession>A0ABN7SQ83</accession>
<keyword evidence="1" id="KW-0175">Coiled coil</keyword>
<gene>
    <name evidence="3" type="ORF">OKIOD_LOCUS10755</name>
</gene>
<evidence type="ECO:0000256" key="1">
    <source>
        <dbReference type="SAM" id="Coils"/>
    </source>
</evidence>